<accession>A0A6J5LCD4</accession>
<reference evidence="1" key="1">
    <citation type="submission" date="2020-04" db="EMBL/GenBank/DDBJ databases">
        <authorList>
            <person name="Chiriac C."/>
            <person name="Salcher M."/>
            <person name="Ghai R."/>
            <person name="Kavagutti S V."/>
        </authorList>
    </citation>
    <scope>NUCLEOTIDE SEQUENCE</scope>
</reference>
<gene>
    <name evidence="1" type="ORF">UFOVP120_33</name>
</gene>
<name>A0A6J5LCD4_9CAUD</name>
<evidence type="ECO:0000313" key="1">
    <source>
        <dbReference type="EMBL" id="CAB4130797.1"/>
    </source>
</evidence>
<sequence>MSEFEKMMKNLREMAEDAEAGDGIDYILDLEDFDGDRFTIAQPYGADCYMLRIENDETITGFMVNAPRAMAIVGCLMKLIEEWDFKEDIKALKKDATYLDGIFDDDEGEGE</sequence>
<organism evidence="1">
    <name type="scientific">uncultured Caudovirales phage</name>
    <dbReference type="NCBI Taxonomy" id="2100421"/>
    <lineage>
        <taxon>Viruses</taxon>
        <taxon>Duplodnaviria</taxon>
        <taxon>Heunggongvirae</taxon>
        <taxon>Uroviricota</taxon>
        <taxon>Caudoviricetes</taxon>
        <taxon>Peduoviridae</taxon>
        <taxon>Maltschvirus</taxon>
        <taxon>Maltschvirus maltsch</taxon>
    </lineage>
</organism>
<proteinExistence type="predicted"/>
<protein>
    <submittedName>
        <fullName evidence="1">Uncharacterized protein</fullName>
    </submittedName>
</protein>
<dbReference type="EMBL" id="LR796242">
    <property type="protein sequence ID" value="CAB4130797.1"/>
    <property type="molecule type" value="Genomic_DNA"/>
</dbReference>